<dbReference type="Gene3D" id="3.30.559.10">
    <property type="entry name" value="Chloramphenicol acetyltransferase-like domain"/>
    <property type="match status" value="1"/>
</dbReference>
<name>H9V2J8_PINTA</name>
<evidence type="ECO:0000313" key="9">
    <source>
        <dbReference type="EMBL" id="AFG43997.1"/>
    </source>
</evidence>
<dbReference type="EMBL" id="FJ067605">
    <property type="protein sequence ID" value="AFG43983.1"/>
    <property type="molecule type" value="Genomic_DNA"/>
</dbReference>
<dbReference type="EMBL" id="FJ067598">
    <property type="protein sequence ID" value="AFG43981.1"/>
    <property type="molecule type" value="Genomic_DNA"/>
</dbReference>
<evidence type="ECO:0000313" key="7">
    <source>
        <dbReference type="EMBL" id="AFG43991.1"/>
    </source>
</evidence>
<dbReference type="AlphaFoldDB" id="H9V2J8"/>
<comment type="similarity">
    <text evidence="2">Belongs to the plant acyltransferase family.</text>
</comment>
<evidence type="ECO:0000256" key="3">
    <source>
        <dbReference type="ARBA" id="ARBA00023059"/>
    </source>
</evidence>
<dbReference type="InterPro" id="IPR023213">
    <property type="entry name" value="CAT-like_dom_sf"/>
</dbReference>
<reference evidence="7" key="1">
    <citation type="submission" date="2008-08" db="EMBL/GenBank/DDBJ databases">
        <title>Nucleotide Diversity and Divergence in the Loblolly Pine Gene Space.</title>
        <authorList>
            <person name="Neale D.B."/>
            <person name="Wegrzyn J.L."/>
            <person name="Lee J.M."/>
            <person name="Eckert A.J."/>
            <person name="Liechty J.D."/>
            <person name="Stevens K.A."/>
            <person name="Langley C.H."/>
        </authorList>
    </citation>
    <scope>NUCLEOTIDE SEQUENCE</scope>
    <source>
        <strain evidence="9">4344</strain>
        <strain evidence="5">4348</strain>
        <strain evidence="10">4353</strain>
        <strain evidence="8">4357</strain>
        <strain evidence="4">4359</strain>
        <strain evidence="7">4360</strain>
        <strain evidence="6">4361</strain>
        <tissue evidence="7">Megagametophyte</tissue>
    </source>
</reference>
<dbReference type="EMBL" id="FJ067600">
    <property type="protein sequence ID" value="AFG43991.1"/>
    <property type="molecule type" value="Genomic_DNA"/>
</dbReference>
<dbReference type="GO" id="GO:0042617">
    <property type="term" value="P:paclitaxel biosynthetic process"/>
    <property type="evidence" value="ECO:0007669"/>
    <property type="project" value="UniProtKB-UniPathway"/>
</dbReference>
<evidence type="ECO:0000256" key="1">
    <source>
        <dbReference type="ARBA" id="ARBA00005122"/>
    </source>
</evidence>
<protein>
    <submittedName>
        <fullName evidence="7">Uncharacterized protein</fullName>
    </submittedName>
</protein>
<comment type="pathway">
    <text evidence="1">Alkaloid biosynthesis; taxol biosynthesis.</text>
</comment>
<dbReference type="EMBL" id="FJ067602">
    <property type="protein sequence ID" value="AFG43997.1"/>
    <property type="molecule type" value="Genomic_DNA"/>
</dbReference>
<dbReference type="PANTHER" id="PTHR31147">
    <property type="entry name" value="ACYL TRANSFERASE 4"/>
    <property type="match status" value="1"/>
</dbReference>
<organism evidence="7">
    <name type="scientific">Pinus taeda</name>
    <name type="common">Loblolly pine</name>
    <dbReference type="NCBI Taxonomy" id="3352"/>
    <lineage>
        <taxon>Eukaryota</taxon>
        <taxon>Viridiplantae</taxon>
        <taxon>Streptophyta</taxon>
        <taxon>Embryophyta</taxon>
        <taxon>Tracheophyta</taxon>
        <taxon>Spermatophyta</taxon>
        <taxon>Pinopsida</taxon>
        <taxon>Pinidae</taxon>
        <taxon>Conifers I</taxon>
        <taxon>Pinales</taxon>
        <taxon>Pinaceae</taxon>
        <taxon>Pinus</taxon>
        <taxon>Pinus subgen. Pinus</taxon>
    </lineage>
</organism>
<accession>H9V2J8</accession>
<evidence type="ECO:0000313" key="10">
    <source>
        <dbReference type="EMBL" id="AFG43998.1"/>
    </source>
</evidence>
<evidence type="ECO:0000313" key="4">
    <source>
        <dbReference type="EMBL" id="AFG43981.1"/>
    </source>
</evidence>
<proteinExistence type="inferred from homology"/>
<keyword evidence="3" id="KW-0876">Taxol biosynthesis</keyword>
<feature type="non-terminal residue" evidence="7">
    <location>
        <position position="1"/>
    </location>
</feature>
<gene>
    <name evidence="7" type="ORF">0_2069_01</name>
</gene>
<evidence type="ECO:0000313" key="5">
    <source>
        <dbReference type="EMBL" id="AFG43982.1"/>
    </source>
</evidence>
<sequence>SSRAEEVVNGSLSHVVMMIKKAKLCLNEEYLRSSIAFLEMKRSCPEFTDHVHLCVEDTFLTDWRWLGFSQMDFGWGEPLIACPGNWLKILICPMAFLPPPKTKSGVTMLFCVPRPALKTLETELHGLMSISGDKSLHISLSTA</sequence>
<dbReference type="EMBL" id="FJ067593">
    <property type="protein sequence ID" value="AFG43998.1"/>
    <property type="molecule type" value="Genomic_DNA"/>
</dbReference>
<feature type="non-terminal residue" evidence="7">
    <location>
        <position position="143"/>
    </location>
</feature>
<evidence type="ECO:0000313" key="6">
    <source>
        <dbReference type="EMBL" id="AFG43983.1"/>
    </source>
</evidence>
<dbReference type="EMBL" id="FJ067594">
    <property type="protein sequence ID" value="AFG43982.1"/>
    <property type="molecule type" value="Genomic_DNA"/>
</dbReference>
<dbReference type="InterPro" id="IPR050898">
    <property type="entry name" value="Plant_acyltransferase"/>
</dbReference>
<evidence type="ECO:0000313" key="8">
    <source>
        <dbReference type="EMBL" id="AFG43994.1"/>
    </source>
</evidence>
<dbReference type="EMBL" id="FJ067591">
    <property type="protein sequence ID" value="AFG43994.1"/>
    <property type="molecule type" value="Genomic_DNA"/>
</dbReference>
<dbReference type="Pfam" id="PF02458">
    <property type="entry name" value="Transferase"/>
    <property type="match status" value="1"/>
</dbReference>
<dbReference type="UniPathway" id="UPA00842"/>
<evidence type="ECO:0000256" key="2">
    <source>
        <dbReference type="ARBA" id="ARBA00009861"/>
    </source>
</evidence>